<dbReference type="SUPFAM" id="SSF48019">
    <property type="entry name" value="post-AAA+ oligomerization domain-like"/>
    <property type="match status" value="1"/>
</dbReference>
<dbReference type="EMBL" id="AYZK01000001">
    <property type="protein sequence ID" value="KRM87727.1"/>
    <property type="molecule type" value="Genomic_DNA"/>
</dbReference>
<dbReference type="PANTHER" id="PTHR13779:SF7">
    <property type="entry name" value="ATPASE WRNIP1"/>
    <property type="match status" value="1"/>
</dbReference>
<feature type="domain" description="MgsA AAA+ ATPase C-terminal" evidence="2">
    <location>
        <begin position="1"/>
        <end position="96"/>
    </location>
</feature>
<accession>A0A0R2C774</accession>
<sequence>MAPKSNTAITAITAIDAAIADVRAGKTGAIPDDLRDAHYKGAKALGHGVHYQLPHDFPGGWVRQQYLPDNLRGKHYYEPKQTGKYEQALTQRLAQLRSLQQGRQ</sequence>
<dbReference type="Gene3D" id="1.10.3710.10">
    <property type="entry name" value="DNA polymerase III clamp loader subunits, C-terminal domain"/>
    <property type="match status" value="1"/>
</dbReference>
<keyword evidence="4" id="KW-1185">Reference proteome</keyword>
<organism evidence="3 4">
    <name type="scientific">Lacticaseibacillus thailandensis DSM 22698 = JCM 13996</name>
    <dbReference type="NCBI Taxonomy" id="1423810"/>
    <lineage>
        <taxon>Bacteria</taxon>
        <taxon>Bacillati</taxon>
        <taxon>Bacillota</taxon>
        <taxon>Bacilli</taxon>
        <taxon>Lactobacillales</taxon>
        <taxon>Lactobacillaceae</taxon>
        <taxon>Lacticaseibacillus</taxon>
    </lineage>
</organism>
<dbReference type="PANTHER" id="PTHR13779">
    <property type="entry name" value="WERNER HELICASE-INTERACTING PROTEIN 1 FAMILY MEMBER"/>
    <property type="match status" value="1"/>
</dbReference>
<gene>
    <name evidence="3" type="ORF">FD19_GL000001</name>
</gene>
<dbReference type="GO" id="GO:0000731">
    <property type="term" value="P:DNA synthesis involved in DNA repair"/>
    <property type="evidence" value="ECO:0007669"/>
    <property type="project" value="TreeGrafter"/>
</dbReference>
<dbReference type="GO" id="GO:0003677">
    <property type="term" value="F:DNA binding"/>
    <property type="evidence" value="ECO:0007669"/>
    <property type="project" value="InterPro"/>
</dbReference>
<dbReference type="GO" id="GO:0008047">
    <property type="term" value="F:enzyme activator activity"/>
    <property type="evidence" value="ECO:0007669"/>
    <property type="project" value="TreeGrafter"/>
</dbReference>
<dbReference type="GO" id="GO:0017116">
    <property type="term" value="F:single-stranded DNA helicase activity"/>
    <property type="evidence" value="ECO:0007669"/>
    <property type="project" value="TreeGrafter"/>
</dbReference>
<proteinExistence type="inferred from homology"/>
<evidence type="ECO:0000313" key="4">
    <source>
        <dbReference type="Proteomes" id="UP000051789"/>
    </source>
</evidence>
<protein>
    <recommendedName>
        <fullName evidence="2">MgsA AAA+ ATPase C-terminal domain-containing protein</fullName>
    </recommendedName>
</protein>
<dbReference type="GO" id="GO:0006261">
    <property type="term" value="P:DNA-templated DNA replication"/>
    <property type="evidence" value="ECO:0007669"/>
    <property type="project" value="TreeGrafter"/>
</dbReference>
<reference evidence="3 4" key="1">
    <citation type="journal article" date="2015" name="Genome Announc.">
        <title>Expanding the biotechnology potential of lactobacilli through comparative genomics of 213 strains and associated genera.</title>
        <authorList>
            <person name="Sun Z."/>
            <person name="Harris H.M."/>
            <person name="McCann A."/>
            <person name="Guo C."/>
            <person name="Argimon S."/>
            <person name="Zhang W."/>
            <person name="Yang X."/>
            <person name="Jeffery I.B."/>
            <person name="Cooney J.C."/>
            <person name="Kagawa T.F."/>
            <person name="Liu W."/>
            <person name="Song Y."/>
            <person name="Salvetti E."/>
            <person name="Wrobel A."/>
            <person name="Rasinkangas P."/>
            <person name="Parkhill J."/>
            <person name="Rea M.C."/>
            <person name="O'Sullivan O."/>
            <person name="Ritari J."/>
            <person name="Douillard F.P."/>
            <person name="Paul Ross R."/>
            <person name="Yang R."/>
            <person name="Briner A.E."/>
            <person name="Felis G.E."/>
            <person name="de Vos W.M."/>
            <person name="Barrangou R."/>
            <person name="Klaenhammer T.R."/>
            <person name="Caufield P.W."/>
            <person name="Cui Y."/>
            <person name="Zhang H."/>
            <person name="O'Toole P.W."/>
        </authorList>
    </citation>
    <scope>NUCLEOTIDE SEQUENCE [LARGE SCALE GENOMIC DNA]</scope>
    <source>
        <strain evidence="3 4">DSM 22698</strain>
    </source>
</reference>
<dbReference type="InterPro" id="IPR051314">
    <property type="entry name" value="AAA_ATPase_RarA/MGS1/WRNIP1"/>
</dbReference>
<dbReference type="FunFam" id="1.10.3710.10:FF:000003">
    <property type="entry name" value="ATPase, AAA family protein"/>
    <property type="match status" value="1"/>
</dbReference>
<evidence type="ECO:0000259" key="2">
    <source>
        <dbReference type="Pfam" id="PF12002"/>
    </source>
</evidence>
<dbReference type="InterPro" id="IPR008921">
    <property type="entry name" value="DNA_pol3_clamp-load_cplx_C"/>
</dbReference>
<evidence type="ECO:0000313" key="3">
    <source>
        <dbReference type="EMBL" id="KRM87727.1"/>
    </source>
</evidence>
<dbReference type="AlphaFoldDB" id="A0A0R2C774"/>
<dbReference type="Pfam" id="PF12002">
    <property type="entry name" value="MgsA_C"/>
    <property type="match status" value="1"/>
</dbReference>
<comment type="similarity">
    <text evidence="1">Belongs to the AAA ATPase family. RarA/MGS1/WRNIP1 subfamily.</text>
</comment>
<name>A0A0R2C774_9LACO</name>
<evidence type="ECO:0000256" key="1">
    <source>
        <dbReference type="ARBA" id="ARBA00008959"/>
    </source>
</evidence>
<dbReference type="Proteomes" id="UP000051789">
    <property type="component" value="Unassembled WGS sequence"/>
</dbReference>
<dbReference type="InterPro" id="IPR021886">
    <property type="entry name" value="MgsA_C"/>
</dbReference>
<comment type="caution">
    <text evidence="3">The sequence shown here is derived from an EMBL/GenBank/DDBJ whole genome shotgun (WGS) entry which is preliminary data.</text>
</comment>
<dbReference type="STRING" id="1423810.FD19_GL000001"/>
<dbReference type="PATRIC" id="fig|1423810.4.peg.1"/>